<evidence type="ECO:0000256" key="1">
    <source>
        <dbReference type="SAM" id="Coils"/>
    </source>
</evidence>
<dbReference type="AlphaFoldDB" id="A0A8H4A6K2"/>
<reference evidence="2 3" key="1">
    <citation type="journal article" date="2019" name="Environ. Microbiol.">
        <title>At the nexus of three kingdoms: the genome of the mycorrhizal fungus Gigaspora margarita provides insights into plant, endobacterial and fungal interactions.</title>
        <authorList>
            <person name="Venice F."/>
            <person name="Ghignone S."/>
            <person name="Salvioli di Fossalunga A."/>
            <person name="Amselem J."/>
            <person name="Novero M."/>
            <person name="Xianan X."/>
            <person name="Sedzielewska Toro K."/>
            <person name="Morin E."/>
            <person name="Lipzen A."/>
            <person name="Grigoriev I.V."/>
            <person name="Henrissat B."/>
            <person name="Martin F.M."/>
            <person name="Bonfante P."/>
        </authorList>
    </citation>
    <scope>NUCLEOTIDE SEQUENCE [LARGE SCALE GENOMIC DNA]</scope>
    <source>
        <strain evidence="2 3">BEG34</strain>
    </source>
</reference>
<sequence>MDFFKTDDEWTCEDAIKYYQENNHMLDLKQILDKINKDLKEISKFDHVATRREKAEFIICNWKKWTKNAKENSKMQDLIAEPQQQNEIIKTSVVHDQVVQTALSKQLESERAQTSNDLERFKDKNYEIFTSFLPKKRAHNTMQEIEKNITEEDLINSVNDAFNTFGKVEFPSFYSKLKTTWDNQDITNYYVIDLDEENKENIHYDTVVDEVAEISFLDKNDEEMKYTGDDENFNKSIAKLKEIMDQLDDLSEKYHYLSNTFPIAAQHYDQLQMPDMFIVKSISNHLGTIIKMNGAMKNVPERTWTAHRSISTKIDVQENNFKADSVLELFERPMQIPLFLLEVSEGPNNPDPDKINEDRRFGDNIEIGQIIFVGPGVYLFSPFTIPPLIIPTSADTLEHTPRLI</sequence>
<evidence type="ECO:0000313" key="2">
    <source>
        <dbReference type="EMBL" id="KAF0445970.1"/>
    </source>
</evidence>
<dbReference type="OrthoDB" id="2353768at2759"/>
<keyword evidence="1" id="KW-0175">Coiled coil</keyword>
<name>A0A8H4A6K2_GIGMA</name>
<feature type="coiled-coil region" evidence="1">
    <location>
        <begin position="233"/>
        <end position="260"/>
    </location>
</feature>
<proteinExistence type="predicted"/>
<dbReference type="EMBL" id="WTPW01001258">
    <property type="protein sequence ID" value="KAF0445970.1"/>
    <property type="molecule type" value="Genomic_DNA"/>
</dbReference>
<dbReference type="Proteomes" id="UP000439903">
    <property type="component" value="Unassembled WGS sequence"/>
</dbReference>
<protein>
    <submittedName>
        <fullName evidence="2">Uncharacterized protein</fullName>
    </submittedName>
</protein>
<evidence type="ECO:0000313" key="3">
    <source>
        <dbReference type="Proteomes" id="UP000439903"/>
    </source>
</evidence>
<gene>
    <name evidence="2" type="ORF">F8M41_002989</name>
</gene>
<comment type="caution">
    <text evidence="2">The sequence shown here is derived from an EMBL/GenBank/DDBJ whole genome shotgun (WGS) entry which is preliminary data.</text>
</comment>
<organism evidence="2 3">
    <name type="scientific">Gigaspora margarita</name>
    <dbReference type="NCBI Taxonomy" id="4874"/>
    <lineage>
        <taxon>Eukaryota</taxon>
        <taxon>Fungi</taxon>
        <taxon>Fungi incertae sedis</taxon>
        <taxon>Mucoromycota</taxon>
        <taxon>Glomeromycotina</taxon>
        <taxon>Glomeromycetes</taxon>
        <taxon>Diversisporales</taxon>
        <taxon>Gigasporaceae</taxon>
        <taxon>Gigaspora</taxon>
    </lineage>
</organism>
<accession>A0A8H4A6K2</accession>
<keyword evidence="3" id="KW-1185">Reference proteome</keyword>